<dbReference type="GO" id="GO:0006260">
    <property type="term" value="P:DNA replication"/>
    <property type="evidence" value="ECO:0007669"/>
    <property type="project" value="UniProtKB-KW"/>
</dbReference>
<dbReference type="InterPro" id="IPR013839">
    <property type="entry name" value="DNAligase_adenylation"/>
</dbReference>
<dbReference type="AlphaFoldDB" id="A0A6J6WYX3"/>
<dbReference type="Pfam" id="PF01653">
    <property type="entry name" value="DNA_ligase_aden"/>
    <property type="match status" value="1"/>
</dbReference>
<dbReference type="Gene3D" id="6.20.10.30">
    <property type="match status" value="1"/>
</dbReference>
<keyword evidence="9" id="KW-0460">Magnesium</keyword>
<evidence type="ECO:0000256" key="2">
    <source>
        <dbReference type="ARBA" id="ARBA00004067"/>
    </source>
</evidence>
<protein>
    <recommendedName>
        <fullName evidence="3">DNA ligase (NAD(+))</fullName>
        <ecNumber evidence="3">6.5.1.2</ecNumber>
    </recommendedName>
</protein>
<dbReference type="GO" id="GO:0046872">
    <property type="term" value="F:metal ion binding"/>
    <property type="evidence" value="ECO:0007669"/>
    <property type="project" value="UniProtKB-KW"/>
</dbReference>
<dbReference type="SMART" id="SM00292">
    <property type="entry name" value="BRCT"/>
    <property type="match status" value="1"/>
</dbReference>
<dbReference type="InterPro" id="IPR004150">
    <property type="entry name" value="NAD_DNA_ligase_OB"/>
</dbReference>
<evidence type="ECO:0000256" key="10">
    <source>
        <dbReference type="ARBA" id="ARBA00023027"/>
    </source>
</evidence>
<dbReference type="InterPro" id="IPR033136">
    <property type="entry name" value="DNA_ligase_CS"/>
</dbReference>
<dbReference type="Gene3D" id="2.40.50.140">
    <property type="entry name" value="Nucleic acid-binding proteins"/>
    <property type="match status" value="1"/>
</dbReference>
<keyword evidence="5" id="KW-0235">DNA replication</keyword>
<dbReference type="SUPFAM" id="SSF47781">
    <property type="entry name" value="RuvA domain 2-like"/>
    <property type="match status" value="1"/>
</dbReference>
<name>A0A6J6WYX3_9ZZZZ</name>
<dbReference type="Gene3D" id="1.10.150.20">
    <property type="entry name" value="5' to 3' exonuclease, C-terminal subdomain"/>
    <property type="match status" value="2"/>
</dbReference>
<evidence type="ECO:0000256" key="3">
    <source>
        <dbReference type="ARBA" id="ARBA00012722"/>
    </source>
</evidence>
<comment type="cofactor">
    <cofactor evidence="1">
        <name>Mg(2+)</name>
        <dbReference type="ChEBI" id="CHEBI:18420"/>
    </cofactor>
</comment>
<dbReference type="SMART" id="SM00532">
    <property type="entry name" value="LIGANc"/>
    <property type="match status" value="1"/>
</dbReference>
<dbReference type="FunFam" id="1.10.150.20:FF:000007">
    <property type="entry name" value="DNA ligase"/>
    <property type="match status" value="1"/>
</dbReference>
<evidence type="ECO:0000256" key="12">
    <source>
        <dbReference type="ARBA" id="ARBA00034005"/>
    </source>
</evidence>
<dbReference type="SUPFAM" id="SSF52113">
    <property type="entry name" value="BRCT domain"/>
    <property type="match status" value="1"/>
</dbReference>
<dbReference type="NCBIfam" id="TIGR00575">
    <property type="entry name" value="dnlj"/>
    <property type="match status" value="1"/>
</dbReference>
<evidence type="ECO:0000256" key="11">
    <source>
        <dbReference type="ARBA" id="ARBA00023204"/>
    </source>
</evidence>
<dbReference type="InterPro" id="IPR010994">
    <property type="entry name" value="RuvA_2-like"/>
</dbReference>
<accession>A0A6J6WYX3</accession>
<evidence type="ECO:0000256" key="4">
    <source>
        <dbReference type="ARBA" id="ARBA00022598"/>
    </source>
</evidence>
<dbReference type="Pfam" id="PF00533">
    <property type="entry name" value="BRCT"/>
    <property type="match status" value="1"/>
</dbReference>
<evidence type="ECO:0000256" key="1">
    <source>
        <dbReference type="ARBA" id="ARBA00001946"/>
    </source>
</evidence>
<dbReference type="InterPro" id="IPR013840">
    <property type="entry name" value="DNAligase_N"/>
</dbReference>
<proteinExistence type="predicted"/>
<evidence type="ECO:0000256" key="7">
    <source>
        <dbReference type="ARBA" id="ARBA00022763"/>
    </source>
</evidence>
<dbReference type="FunFam" id="2.40.50.140:FF:000012">
    <property type="entry name" value="DNA ligase"/>
    <property type="match status" value="1"/>
</dbReference>
<organism evidence="14">
    <name type="scientific">freshwater metagenome</name>
    <dbReference type="NCBI Taxonomy" id="449393"/>
    <lineage>
        <taxon>unclassified sequences</taxon>
        <taxon>metagenomes</taxon>
        <taxon>ecological metagenomes</taxon>
    </lineage>
</organism>
<keyword evidence="4" id="KW-0436">Ligase</keyword>
<dbReference type="InterPro" id="IPR036420">
    <property type="entry name" value="BRCT_dom_sf"/>
</dbReference>
<dbReference type="EC" id="6.5.1.2" evidence="3"/>
<evidence type="ECO:0000256" key="6">
    <source>
        <dbReference type="ARBA" id="ARBA00022723"/>
    </source>
</evidence>
<comment type="catalytic activity">
    <reaction evidence="12">
        <text>NAD(+) + (deoxyribonucleotide)n-3'-hydroxyl + 5'-phospho-(deoxyribonucleotide)m = (deoxyribonucleotide)n+m + AMP + beta-nicotinamide D-nucleotide.</text>
        <dbReference type="EC" id="6.5.1.2"/>
    </reaction>
</comment>
<dbReference type="Gene3D" id="3.30.1490.70">
    <property type="match status" value="1"/>
</dbReference>
<evidence type="ECO:0000256" key="5">
    <source>
        <dbReference type="ARBA" id="ARBA00022705"/>
    </source>
</evidence>
<dbReference type="GO" id="GO:0006281">
    <property type="term" value="P:DNA repair"/>
    <property type="evidence" value="ECO:0007669"/>
    <property type="project" value="UniProtKB-KW"/>
</dbReference>
<dbReference type="InterPro" id="IPR012340">
    <property type="entry name" value="NA-bd_OB-fold"/>
</dbReference>
<dbReference type="NCBIfam" id="NF005932">
    <property type="entry name" value="PRK07956.1"/>
    <property type="match status" value="1"/>
</dbReference>
<dbReference type="FunFam" id="1.10.150.20:FF:000006">
    <property type="entry name" value="DNA ligase"/>
    <property type="match status" value="1"/>
</dbReference>
<keyword evidence="6" id="KW-0479">Metal-binding</keyword>
<dbReference type="SUPFAM" id="SSF50249">
    <property type="entry name" value="Nucleic acid-binding proteins"/>
    <property type="match status" value="1"/>
</dbReference>
<evidence type="ECO:0000313" key="14">
    <source>
        <dbReference type="EMBL" id="CAB4790310.1"/>
    </source>
</evidence>
<dbReference type="Pfam" id="PF14520">
    <property type="entry name" value="HHH_5"/>
    <property type="match status" value="1"/>
</dbReference>
<dbReference type="SUPFAM" id="SSF56091">
    <property type="entry name" value="DNA ligase/mRNA capping enzyme, catalytic domain"/>
    <property type="match status" value="1"/>
</dbReference>
<keyword evidence="11" id="KW-0234">DNA repair</keyword>
<keyword evidence="10" id="KW-0520">NAD</keyword>
<sequence>MNPNIEVVESLAQVIEFCQKWQKDRHLLPYEIDGVAIKVNDLQQRETLGFTARAPRWAIAFKFPPEERTTLLKDIQISVGRTGRVTPFAVLESVFVGGSNVAMATLHNEDQVRLKDVRPGDTVTVRKAGDVIPEVVGPVLALRPDGLEPWVFPSVCPCPIKGELLRPEGEVNMRCVETDCPSQRDQRIIYFASRGGMDIEGLGERTVYQLSDAALVGDPGDIYSLTVEQLLTLDGFAQKGAEKLVVAIDGSKTRPLPKLLTALGIKHLGPGASEALATAFGNLDDIMNANEDDLATVDGVGGVIAASLISWFAKSENKNFIEKMRAAGVEFGNVQISRLPQNLVGKNIVVTGSLIDFDREGAERAIKDRGGKSPSSVSKKTFAVVVGGEPGASKLTKAEELGIPILDELGFQHVLETGELPQ</sequence>
<dbReference type="InterPro" id="IPR001679">
    <property type="entry name" value="DNA_ligase"/>
</dbReference>
<dbReference type="Gene3D" id="3.40.50.10190">
    <property type="entry name" value="BRCT domain"/>
    <property type="match status" value="1"/>
</dbReference>
<reference evidence="14" key="1">
    <citation type="submission" date="2020-05" db="EMBL/GenBank/DDBJ databases">
        <authorList>
            <person name="Chiriac C."/>
            <person name="Salcher M."/>
            <person name="Ghai R."/>
            <person name="Kavagutti S V."/>
        </authorList>
    </citation>
    <scope>NUCLEOTIDE SEQUENCE</scope>
</reference>
<evidence type="ECO:0000256" key="9">
    <source>
        <dbReference type="ARBA" id="ARBA00022842"/>
    </source>
</evidence>
<dbReference type="Pfam" id="PF12826">
    <property type="entry name" value="HHH_2"/>
    <property type="match status" value="1"/>
</dbReference>
<dbReference type="PROSITE" id="PS50172">
    <property type="entry name" value="BRCT"/>
    <property type="match status" value="1"/>
</dbReference>
<evidence type="ECO:0000256" key="8">
    <source>
        <dbReference type="ARBA" id="ARBA00022833"/>
    </source>
</evidence>
<keyword evidence="7" id="KW-0227">DNA damage</keyword>
<dbReference type="GO" id="GO:0003911">
    <property type="term" value="F:DNA ligase (NAD+) activity"/>
    <property type="evidence" value="ECO:0007669"/>
    <property type="project" value="UniProtKB-EC"/>
</dbReference>
<dbReference type="InterPro" id="IPR041663">
    <property type="entry name" value="DisA/LigA_HHH"/>
</dbReference>
<comment type="function">
    <text evidence="2">DNA ligase that catalyzes the formation of phosphodiester linkages between 5'-phosphoryl and 3'-hydroxyl groups in double-stranded DNA using NAD as a coenzyme and as the energy source for the reaction. It is essential for DNA replication and repair of damaged DNA.</text>
</comment>
<dbReference type="PROSITE" id="PS01056">
    <property type="entry name" value="DNA_LIGASE_N2"/>
    <property type="match status" value="1"/>
</dbReference>
<keyword evidence="8" id="KW-0862">Zinc</keyword>
<dbReference type="EMBL" id="CAEZZV010000242">
    <property type="protein sequence ID" value="CAB4790310.1"/>
    <property type="molecule type" value="Genomic_DNA"/>
</dbReference>
<evidence type="ECO:0000259" key="13">
    <source>
        <dbReference type="PROSITE" id="PS50172"/>
    </source>
</evidence>
<dbReference type="Pfam" id="PF03120">
    <property type="entry name" value="OB_DNA_ligase"/>
    <property type="match status" value="1"/>
</dbReference>
<feature type="domain" description="BRCT" evidence="13">
    <location>
        <begin position="338"/>
        <end position="422"/>
    </location>
</feature>
<gene>
    <name evidence="14" type="ORF">UFOPK2921_01417</name>
</gene>
<dbReference type="InterPro" id="IPR001357">
    <property type="entry name" value="BRCT_dom"/>
</dbReference>